<reference evidence="1 2" key="1">
    <citation type="submission" date="2024-04" db="EMBL/GenBank/DDBJ databases">
        <authorList>
            <consortium name="Molecular Ecology Group"/>
        </authorList>
    </citation>
    <scope>NUCLEOTIDE SEQUENCE [LARGE SCALE GENOMIC DNA]</scope>
</reference>
<dbReference type="AlphaFoldDB" id="A0AAV2N2U5"/>
<dbReference type="EMBL" id="OZ034824">
    <property type="protein sequence ID" value="CAL1673443.1"/>
    <property type="molecule type" value="Genomic_DNA"/>
</dbReference>
<sequence length="82" mass="8992">MKRARTATQSADFPAYWLWPCRKRPRCGKYVRVAVPSKVPPLPSSSNQHHHLSAKATDFCECGNGAATRSLINNEHVAATSG</sequence>
<name>A0AAV2N2U5_9HYME</name>
<dbReference type="Proteomes" id="UP001497644">
    <property type="component" value="Chromosome 1"/>
</dbReference>
<proteinExistence type="predicted"/>
<evidence type="ECO:0000313" key="1">
    <source>
        <dbReference type="EMBL" id="CAL1673443.1"/>
    </source>
</evidence>
<protein>
    <submittedName>
        <fullName evidence="1">Uncharacterized protein</fullName>
    </submittedName>
</protein>
<keyword evidence="2" id="KW-1185">Reference proteome</keyword>
<organism evidence="1 2">
    <name type="scientific">Lasius platythorax</name>
    <dbReference type="NCBI Taxonomy" id="488582"/>
    <lineage>
        <taxon>Eukaryota</taxon>
        <taxon>Metazoa</taxon>
        <taxon>Ecdysozoa</taxon>
        <taxon>Arthropoda</taxon>
        <taxon>Hexapoda</taxon>
        <taxon>Insecta</taxon>
        <taxon>Pterygota</taxon>
        <taxon>Neoptera</taxon>
        <taxon>Endopterygota</taxon>
        <taxon>Hymenoptera</taxon>
        <taxon>Apocrita</taxon>
        <taxon>Aculeata</taxon>
        <taxon>Formicoidea</taxon>
        <taxon>Formicidae</taxon>
        <taxon>Formicinae</taxon>
        <taxon>Lasius</taxon>
        <taxon>Lasius</taxon>
    </lineage>
</organism>
<gene>
    <name evidence="1" type="ORF">LPLAT_LOCUS333</name>
</gene>
<accession>A0AAV2N2U5</accession>
<evidence type="ECO:0000313" key="2">
    <source>
        <dbReference type="Proteomes" id="UP001497644"/>
    </source>
</evidence>